<feature type="transmembrane region" description="Helical" evidence="6">
    <location>
        <begin position="252"/>
        <end position="275"/>
    </location>
</feature>
<name>A0A381UHM7_9ZZZZ</name>
<evidence type="ECO:0000256" key="1">
    <source>
        <dbReference type="ARBA" id="ARBA00004651"/>
    </source>
</evidence>
<evidence type="ECO:0000256" key="5">
    <source>
        <dbReference type="ARBA" id="ARBA00023136"/>
    </source>
</evidence>
<protein>
    <recommendedName>
        <fullName evidence="7">Na+/H+ antiporter NhaC-like C-terminal domain-containing protein</fullName>
    </recommendedName>
</protein>
<feature type="transmembrane region" description="Helical" evidence="6">
    <location>
        <begin position="601"/>
        <end position="622"/>
    </location>
</feature>
<evidence type="ECO:0000256" key="4">
    <source>
        <dbReference type="ARBA" id="ARBA00022989"/>
    </source>
</evidence>
<feature type="transmembrane region" description="Helical" evidence="6">
    <location>
        <begin position="106"/>
        <end position="125"/>
    </location>
</feature>
<feature type="transmembrane region" description="Helical" evidence="6">
    <location>
        <begin position="295"/>
        <end position="320"/>
    </location>
</feature>
<feature type="transmembrane region" description="Helical" evidence="6">
    <location>
        <begin position="172"/>
        <end position="190"/>
    </location>
</feature>
<evidence type="ECO:0000256" key="2">
    <source>
        <dbReference type="ARBA" id="ARBA00022475"/>
    </source>
</evidence>
<evidence type="ECO:0000313" key="8">
    <source>
        <dbReference type="EMBL" id="SVA26233.1"/>
    </source>
</evidence>
<feature type="transmembrane region" description="Helical" evidence="6">
    <location>
        <begin position="509"/>
        <end position="528"/>
    </location>
</feature>
<organism evidence="8">
    <name type="scientific">marine metagenome</name>
    <dbReference type="NCBI Taxonomy" id="408172"/>
    <lineage>
        <taxon>unclassified sequences</taxon>
        <taxon>metagenomes</taxon>
        <taxon>ecological metagenomes</taxon>
    </lineage>
</organism>
<reference evidence="8" key="1">
    <citation type="submission" date="2018-05" db="EMBL/GenBank/DDBJ databases">
        <authorList>
            <person name="Lanie J.A."/>
            <person name="Ng W.-L."/>
            <person name="Kazmierczak K.M."/>
            <person name="Andrzejewski T.M."/>
            <person name="Davidsen T.M."/>
            <person name="Wayne K.J."/>
            <person name="Tettelin H."/>
            <person name="Glass J.I."/>
            <person name="Rusch D."/>
            <person name="Podicherti R."/>
            <person name="Tsui H.-C.T."/>
            <person name="Winkler M.E."/>
        </authorList>
    </citation>
    <scope>NUCLEOTIDE SEQUENCE</scope>
</reference>
<proteinExistence type="predicted"/>
<keyword evidence="3 6" id="KW-0812">Transmembrane</keyword>
<evidence type="ECO:0000256" key="3">
    <source>
        <dbReference type="ARBA" id="ARBA00022692"/>
    </source>
</evidence>
<dbReference type="EMBL" id="UINC01006222">
    <property type="protein sequence ID" value="SVA26233.1"/>
    <property type="molecule type" value="Genomic_DNA"/>
</dbReference>
<keyword evidence="4 6" id="KW-1133">Transmembrane helix</keyword>
<feature type="transmembrane region" description="Helical" evidence="6">
    <location>
        <begin position="575"/>
        <end position="595"/>
    </location>
</feature>
<feature type="transmembrane region" description="Helical" evidence="6">
    <location>
        <begin position="369"/>
        <end position="389"/>
    </location>
</feature>
<dbReference type="InterPro" id="IPR018461">
    <property type="entry name" value="Na/H_Antiport_NhaC-like_C"/>
</dbReference>
<keyword evidence="2" id="KW-1003">Cell membrane</keyword>
<accession>A0A381UHM7</accession>
<dbReference type="PANTHER" id="PTHR43478">
    <property type="entry name" value="NA+/H+ ANTIPORTER-RELATED"/>
    <property type="match status" value="1"/>
</dbReference>
<dbReference type="GO" id="GO:0005886">
    <property type="term" value="C:plasma membrane"/>
    <property type="evidence" value="ECO:0007669"/>
    <property type="project" value="UniProtKB-SubCell"/>
</dbReference>
<dbReference type="Pfam" id="PF03553">
    <property type="entry name" value="Na_H_antiporter"/>
    <property type="match status" value="1"/>
</dbReference>
<feature type="transmembrane region" description="Helical" evidence="6">
    <location>
        <begin position="442"/>
        <end position="459"/>
    </location>
</feature>
<sequence length="626" mass="67646">MNITHKKLLSILLLLGFSLSAMAETEIQVPEVALTGIPFDVSISDASDANLCNYSIKINKLVYQPDDCMDSNSVNFSNIVIEEKGSYSIGIMVDEAEIATEEINVLWGWLSVLPPLFAILMALTFKSVIPALFLGIWIGSFSILGFNITVLGQSFLDIIARYIKNSLANTDHAAIIIFTLMIGGLVGIISKNGGMLGVVNSLMRFTTNAKRGQLITSLLGIAIFFDDYANTLVVGNTMRKVTDKLKISRAKLAFLVDSTAAPIACIALITTWVGYQLGMIDASIGQINEINESAYYIYLNSILYSFYPVFMLVFVLTIAGSGRDFAAMHKYEIAARAGEDYSLQGAETGYTSESESKQLEPKEPMRAKAYNATIPILIFIGSVIAGLFMTGEGDSIMEIIGSADAYQALLWGSLIAVIFAVLLTLVQGIMSLEETVQSWYEGIKFMIFAIIILIMAWSLGETTEILQTAKYLVSVLGAFLPVAFIPTIVFILSAATAFATGTSWGTMGIFYPIVVPLVWQVLLMNGLADPDHMFILYSSVACVLSGAVWGDHCSPISDTTILSSMASGCSHIDHVTTQLPYAITVASIALLLGTIPTGFGISPWIMILIGLSTVIASVFILGKKVD</sequence>
<feature type="domain" description="Na+/H+ antiporter NhaC-like C-terminal" evidence="7">
    <location>
        <begin position="264"/>
        <end position="590"/>
    </location>
</feature>
<feature type="transmembrane region" description="Helical" evidence="6">
    <location>
        <begin position="534"/>
        <end position="554"/>
    </location>
</feature>
<evidence type="ECO:0000259" key="7">
    <source>
        <dbReference type="Pfam" id="PF03553"/>
    </source>
</evidence>
<feature type="transmembrane region" description="Helical" evidence="6">
    <location>
        <begin position="409"/>
        <end position="430"/>
    </location>
</feature>
<evidence type="ECO:0000256" key="6">
    <source>
        <dbReference type="SAM" id="Phobius"/>
    </source>
</evidence>
<feature type="transmembrane region" description="Helical" evidence="6">
    <location>
        <begin position="132"/>
        <end position="152"/>
    </location>
</feature>
<comment type="subcellular location">
    <subcellularLocation>
        <location evidence="1">Cell membrane</location>
        <topology evidence="1">Multi-pass membrane protein</topology>
    </subcellularLocation>
</comment>
<dbReference type="AlphaFoldDB" id="A0A381UHM7"/>
<keyword evidence="5 6" id="KW-0472">Membrane</keyword>
<feature type="transmembrane region" description="Helical" evidence="6">
    <location>
        <begin position="471"/>
        <end position="497"/>
    </location>
</feature>
<gene>
    <name evidence="8" type="ORF">METZ01_LOCUS79087</name>
</gene>
<dbReference type="PANTHER" id="PTHR43478:SF1">
    <property type="entry name" value="NA+_H+ ANTIPORTER NHAC-LIKE C-TERMINAL DOMAIN-CONTAINING PROTEIN"/>
    <property type="match status" value="1"/>
</dbReference>